<organism evidence="2 3">
    <name type="scientific">Pichia kluyveri</name>
    <name type="common">Yeast</name>
    <dbReference type="NCBI Taxonomy" id="36015"/>
    <lineage>
        <taxon>Eukaryota</taxon>
        <taxon>Fungi</taxon>
        <taxon>Dikarya</taxon>
        <taxon>Ascomycota</taxon>
        <taxon>Saccharomycotina</taxon>
        <taxon>Pichiomycetes</taxon>
        <taxon>Pichiales</taxon>
        <taxon>Pichiaceae</taxon>
        <taxon>Pichia</taxon>
    </lineage>
</organism>
<evidence type="ECO:0000256" key="1">
    <source>
        <dbReference type="SAM" id="MobiDB-lite"/>
    </source>
</evidence>
<feature type="compositionally biased region" description="Acidic residues" evidence="1">
    <location>
        <begin position="65"/>
        <end position="83"/>
    </location>
</feature>
<name>A0AAV5R721_PICKL</name>
<comment type="caution">
    <text evidence="2">The sequence shown here is derived from an EMBL/GenBank/DDBJ whole genome shotgun (WGS) entry which is preliminary data.</text>
</comment>
<reference evidence="2 3" key="1">
    <citation type="journal article" date="2023" name="Elife">
        <title>Identification of key yeast species and microbe-microbe interactions impacting larval growth of Drosophila in the wild.</title>
        <authorList>
            <person name="Mure A."/>
            <person name="Sugiura Y."/>
            <person name="Maeda R."/>
            <person name="Honda K."/>
            <person name="Sakurai N."/>
            <person name="Takahashi Y."/>
            <person name="Watada M."/>
            <person name="Katoh T."/>
            <person name="Gotoh A."/>
            <person name="Gotoh Y."/>
            <person name="Taniguchi I."/>
            <person name="Nakamura K."/>
            <person name="Hayashi T."/>
            <person name="Katayama T."/>
            <person name="Uemura T."/>
            <person name="Hattori Y."/>
        </authorList>
    </citation>
    <scope>NUCLEOTIDE SEQUENCE [LARGE SCALE GENOMIC DNA]</scope>
    <source>
        <strain evidence="2 3">PK-24</strain>
    </source>
</reference>
<keyword evidence="3" id="KW-1185">Reference proteome</keyword>
<accession>A0AAV5R721</accession>
<dbReference type="EMBL" id="BTGB01000003">
    <property type="protein sequence ID" value="GMM46444.1"/>
    <property type="molecule type" value="Genomic_DNA"/>
</dbReference>
<feature type="compositionally biased region" description="Low complexity" evidence="1">
    <location>
        <begin position="55"/>
        <end position="64"/>
    </location>
</feature>
<protein>
    <submittedName>
        <fullName evidence="2">Uncharacterized protein</fullName>
    </submittedName>
</protein>
<dbReference type="Proteomes" id="UP001378960">
    <property type="component" value="Unassembled WGS sequence"/>
</dbReference>
<evidence type="ECO:0000313" key="2">
    <source>
        <dbReference type="EMBL" id="GMM46444.1"/>
    </source>
</evidence>
<proteinExistence type="predicted"/>
<evidence type="ECO:0000313" key="3">
    <source>
        <dbReference type="Proteomes" id="UP001378960"/>
    </source>
</evidence>
<dbReference type="AlphaFoldDB" id="A0AAV5R721"/>
<gene>
    <name evidence="2" type="ORF">DAPK24_030190</name>
</gene>
<sequence length="180" mass="20782">MSVDNNHSNFNNINDHEVFSDAFDSFLTDGFPIPNNINDQVNTQVNNVLRSNGFDSGNSSSSEDSGNEGDDDDDDDDDDEGENNQDVQPENLSNNDIEEEVVDENSWEYQKPNFDAEQFDDFMHHKFWDLFRTACSFVIYWMASRHFISMNKANIVLSFMALFGLIDDKDLEIRRLNERV</sequence>
<feature type="region of interest" description="Disordered" evidence="1">
    <location>
        <begin position="49"/>
        <end position="97"/>
    </location>
</feature>